<dbReference type="EMBL" id="CAJNNV010032303">
    <property type="protein sequence ID" value="CAE8639570.1"/>
    <property type="molecule type" value="Genomic_DNA"/>
</dbReference>
<dbReference type="Proteomes" id="UP000654075">
    <property type="component" value="Unassembled WGS sequence"/>
</dbReference>
<dbReference type="AlphaFoldDB" id="A0A813HP92"/>
<gene>
    <name evidence="1" type="ORF">PGLA1383_LOCUS54592</name>
</gene>
<evidence type="ECO:0000313" key="2">
    <source>
        <dbReference type="Proteomes" id="UP000654075"/>
    </source>
</evidence>
<feature type="non-terminal residue" evidence="1">
    <location>
        <position position="166"/>
    </location>
</feature>
<organism evidence="1 2">
    <name type="scientific">Polarella glacialis</name>
    <name type="common">Dinoflagellate</name>
    <dbReference type="NCBI Taxonomy" id="89957"/>
    <lineage>
        <taxon>Eukaryota</taxon>
        <taxon>Sar</taxon>
        <taxon>Alveolata</taxon>
        <taxon>Dinophyceae</taxon>
        <taxon>Suessiales</taxon>
        <taxon>Suessiaceae</taxon>
        <taxon>Polarella</taxon>
    </lineage>
</organism>
<proteinExistence type="predicted"/>
<name>A0A813HP92_POLGL</name>
<evidence type="ECO:0000313" key="1">
    <source>
        <dbReference type="EMBL" id="CAE8639570.1"/>
    </source>
</evidence>
<protein>
    <submittedName>
        <fullName evidence="1">Uncharacterized protein</fullName>
    </submittedName>
</protein>
<keyword evidence="2" id="KW-1185">Reference proteome</keyword>
<comment type="caution">
    <text evidence="1">The sequence shown here is derived from an EMBL/GenBank/DDBJ whole genome shotgun (WGS) entry which is preliminary data.</text>
</comment>
<sequence>TWAHPRSEATNELSTEKLFRLMEQQRVRADGMGKELGHLNEKLMALSECLSDAGVLRPVTLEAYLHRRRFAAACAARPLMSSARLDTALRIPSTLPPVLRFVGPRALGAVCATSSALGPLGTEVRSTVHQLGLMQVCAIGGSPGEAHGPLLMFDELLVGVLLLLVL</sequence>
<accession>A0A813HP92</accession>
<reference evidence="1" key="1">
    <citation type="submission" date="2021-02" db="EMBL/GenBank/DDBJ databases">
        <authorList>
            <person name="Dougan E. K."/>
            <person name="Rhodes N."/>
            <person name="Thang M."/>
            <person name="Chan C."/>
        </authorList>
    </citation>
    <scope>NUCLEOTIDE SEQUENCE</scope>
</reference>